<dbReference type="PANTHER" id="PTHR43223">
    <property type="entry name" value="ALKYL/ARYL-SULFATASE"/>
    <property type="match status" value="1"/>
</dbReference>
<evidence type="ECO:0000313" key="4">
    <source>
        <dbReference type="Proteomes" id="UP000000517"/>
    </source>
</evidence>
<evidence type="ECO:0000313" key="5">
    <source>
        <dbReference type="Proteomes" id="UP000001497"/>
    </source>
</evidence>
<dbReference type="Proteomes" id="UP000000517">
    <property type="component" value="Chromosome"/>
</dbReference>
<dbReference type="Pfam" id="PF14863">
    <property type="entry name" value="Alkyl_sulf_dimr"/>
    <property type="match status" value="1"/>
</dbReference>
<dbReference type="InterPro" id="IPR036866">
    <property type="entry name" value="RibonucZ/Hydroxyglut_hydro"/>
</dbReference>
<feature type="domain" description="Metallo-beta-lactamase" evidence="1">
    <location>
        <begin position="132"/>
        <end position="379"/>
    </location>
</feature>
<dbReference type="GO" id="GO:0018909">
    <property type="term" value="P:dodecyl sulfate metabolic process"/>
    <property type="evidence" value="ECO:0007669"/>
    <property type="project" value="InterPro"/>
</dbReference>
<dbReference type="HOGENOM" id="CLU_014655_1_0_0"/>
<dbReference type="Gene3D" id="3.60.15.30">
    <property type="entry name" value="Metallo-beta-lactamase domain"/>
    <property type="match status" value="1"/>
</dbReference>
<dbReference type="Proteomes" id="UP000001497">
    <property type="component" value="Chromosome"/>
</dbReference>
<evidence type="ECO:0000259" key="1">
    <source>
        <dbReference type="SMART" id="SM00849"/>
    </source>
</evidence>
<dbReference type="EMBL" id="CP001792">
    <property type="protein sequence ID" value="ACX76526.1"/>
    <property type="molecule type" value="Genomic_DNA"/>
</dbReference>
<keyword evidence="5" id="KW-1185">Reference proteome</keyword>
<dbReference type="InterPro" id="IPR001279">
    <property type="entry name" value="Metallo-B-lactamas"/>
</dbReference>
<dbReference type="GO" id="GO:0046983">
    <property type="term" value="F:protein dimerization activity"/>
    <property type="evidence" value="ECO:0007669"/>
    <property type="project" value="InterPro"/>
</dbReference>
<dbReference type="OrthoDB" id="9815874at2"/>
<dbReference type="GO" id="GO:0018741">
    <property type="term" value="F:linear primary-alkylsulfatase activity"/>
    <property type="evidence" value="ECO:0007669"/>
    <property type="project" value="InterPro"/>
</dbReference>
<name>C9RPJ4_FIBSS</name>
<reference evidence="2 5" key="1">
    <citation type="submission" date="2009-10" db="EMBL/GenBank/DDBJ databases">
        <title>Complete sequence of Fibrobacter succinogenes subsp. succinogenes S85.</title>
        <authorList>
            <consortium name="US DOE Joint Genome Institute"/>
            <person name="Lucas S."/>
            <person name="Copeland A."/>
            <person name="Lapidus A."/>
            <person name="Glavina del Rio T."/>
            <person name="Tice H."/>
            <person name="Bruce D."/>
            <person name="Goodwin L."/>
            <person name="Pitluck S."/>
            <person name="Chertkov O."/>
            <person name="Detter J.C."/>
            <person name="Han C."/>
            <person name="Tapia R."/>
            <person name="Larimer F."/>
            <person name="Land M."/>
            <person name="Hauser L."/>
            <person name="Kyrpides N."/>
            <person name="Mikhailova N."/>
            <person name="Weimer P.J."/>
            <person name="Stevenson D.M."/>
            <person name="Boyum J."/>
            <person name="Brumm P.I."/>
            <person name="Mead D."/>
        </authorList>
    </citation>
    <scope>NUCLEOTIDE SEQUENCE [LARGE SCALE GENOMIC DNA]</scope>
    <source>
        <strain evidence="5">ATCC 19169 / S85</strain>
        <strain evidence="2">S85</strain>
    </source>
</reference>
<dbReference type="SMART" id="SM00849">
    <property type="entry name" value="Lactamase_B"/>
    <property type="match status" value="1"/>
</dbReference>
<proteinExistence type="predicted"/>
<evidence type="ECO:0000313" key="3">
    <source>
        <dbReference type="EMBL" id="ADL26915.1"/>
    </source>
</evidence>
<reference evidence="4" key="2">
    <citation type="submission" date="2010-08" db="EMBL/GenBank/DDBJ databases">
        <title>Complete sequence of Fibrobacter succinogenes subsp. succinogenes S85.</title>
        <authorList>
            <person name="Durkin A.S."/>
            <person name="Nelson K.E."/>
            <person name="Morrison M."/>
            <person name="Forsberg C.W."/>
            <person name="Wilson D.B."/>
            <person name="Russell J.B."/>
            <person name="Cann I.K.O."/>
            <person name="Mackie R.I."/>
            <person name="White B.A."/>
        </authorList>
    </citation>
    <scope>NUCLEOTIDE SEQUENCE [LARGE SCALE GENOMIC DNA]</scope>
    <source>
        <strain evidence="4">ATCC 19169 / S85</strain>
    </source>
</reference>
<dbReference type="RefSeq" id="WP_014545051.1">
    <property type="nucleotide sequence ID" value="NC_013410.1"/>
</dbReference>
<dbReference type="InterPro" id="IPR038536">
    <property type="entry name" value="Alkyl/aryl-sulf_dimr_sf"/>
</dbReference>
<dbReference type="KEGG" id="fsc:FSU_0209"/>
<reference evidence="3" key="3">
    <citation type="submission" date="2010-08" db="EMBL/GenBank/DDBJ databases">
        <authorList>
            <person name="Durkin A.S."/>
            <person name="Nelson K.E."/>
            <person name="Morrison M."/>
            <person name="Forsberg C.W."/>
            <person name="Wilson D.B."/>
            <person name="Russell J.B."/>
            <person name="Cann I.K.O."/>
            <person name="Mackie R.I."/>
            <person name="White B.A."/>
        </authorList>
    </citation>
    <scope>NUCLEOTIDE SEQUENCE</scope>
    <source>
        <strain evidence="3">S85</strain>
    </source>
</reference>
<protein>
    <submittedName>
        <fullName evidence="2">Alkyl sulfatase and related hydrolase-like protein</fullName>
    </submittedName>
</protein>
<dbReference type="CDD" id="cd07710">
    <property type="entry name" value="arylsulfatase_Sdsa1-like_MBL-fold"/>
    <property type="match status" value="1"/>
</dbReference>
<dbReference type="KEGG" id="fsu:Fisuc_2946"/>
<gene>
    <name evidence="2" type="ordered locus">Fisuc_2946</name>
    <name evidence="3" type="ordered locus">FSU_0209</name>
</gene>
<accession>C9RPJ4</accession>
<dbReference type="SUPFAM" id="SSF56281">
    <property type="entry name" value="Metallo-hydrolase/oxidoreductase"/>
    <property type="match status" value="1"/>
</dbReference>
<dbReference type="EMBL" id="CP002158">
    <property type="protein sequence ID" value="ADL26915.1"/>
    <property type="molecule type" value="Genomic_DNA"/>
</dbReference>
<dbReference type="Gene3D" id="1.25.40.880">
    <property type="entry name" value="Alkyl sulfatase, dimerisation domain"/>
    <property type="match status" value="1"/>
</dbReference>
<sequence length="898" mass="102228">MSENTSNDTQNLDSSAFTRVKNHYEALRSELGNNQRSSEYTIAEYGSCGEVVPDIKTTNDQPVWSQVNYKFLENKYNVKDNNHLCVHPNLWENGASNHLSGVFEVLKGKIYQVRGYDMSNLTFVRSNPPIEGCRDIELPRWIVFDTLMSNECTDAAMKLFEEYLKETLSGYSLSGSIVGMIISHSHIDHYGGMETVAKYFIDSGNGNIDEKESENDVKKVANRFILAPAGFYDHSVSENVYLGNAMGRRASYQYGSFIKPSDPNDVHGEISIGIGQGQSTGRPSAVGKPTIEISKNTTLILDKIKVEFQLTPGTEAPAEMNNYIPEYRALWLAENCSGTLHNLYTLRGAEIRDAKAWASYLMQTALLYGDNTDVIFQSHNWPHWRSKTDEKGNVLDVDIRKFIIDTASIYKYIHDQTLLYMNMGYKMDEVADMLVLPRGIQKNWSLKPFYGTPVHNAKAIYQKYLGWYDANPIHLQELPPEQLAKEMMRYMQAGSKEKMLSMISDDIAAGNFWTAAYMANQIILAGDENESVAKDLCASALQQLGYQCESGTWRNAYLSAAYELRNGKIHSKRSSSDSTAQMPAETLLDYISIFFDGERAASKISCDMYLKVPEDATTSYFLFVVKNGAILYHKVENADQIKAISGSATMVTLQDLRLVAAGKYTGSCGALKQISKAMVSIDCDRFKCFDIIDKHDGEVLFEKDKNAKTDEERYEKVDLKKEVEDCIDLLEQYTDKFKKEDDVVHLSNVDIPRWERYYNLLKVQTQVILDGDFFIPGDATMGIGKDNQFMSYELYYTLYSLYRYLYRSYLKNDYGYKFTDSSKSTEFIKLKEKIVLLETYVADFYLSKSKDEVVFEEGDALAWCYLNNDDDTTDVSFSVAYFFGLLYNLYKKFSDEIK</sequence>
<dbReference type="InterPro" id="IPR052195">
    <property type="entry name" value="Bact_Alkyl/Aryl-Sulfatase"/>
</dbReference>
<dbReference type="InterPro" id="IPR044097">
    <property type="entry name" value="Bds1/SdsA1_MBL-fold"/>
</dbReference>
<organism evidence="3 4">
    <name type="scientific">Fibrobacter succinogenes (strain ATCC 19169 / S85)</name>
    <dbReference type="NCBI Taxonomy" id="59374"/>
    <lineage>
        <taxon>Bacteria</taxon>
        <taxon>Pseudomonadati</taxon>
        <taxon>Fibrobacterota</taxon>
        <taxon>Fibrobacteria</taxon>
        <taxon>Fibrobacterales</taxon>
        <taxon>Fibrobacteraceae</taxon>
        <taxon>Fibrobacter</taxon>
    </lineage>
</organism>
<dbReference type="eggNOG" id="COG2015">
    <property type="taxonomic scope" value="Bacteria"/>
</dbReference>
<dbReference type="PANTHER" id="PTHR43223:SF1">
    <property type="entry name" value="ALKYL_ARYL-SULFATASE BDS1"/>
    <property type="match status" value="1"/>
</dbReference>
<dbReference type="InterPro" id="IPR029228">
    <property type="entry name" value="Alkyl_sulf_dimr"/>
</dbReference>
<dbReference type="AlphaFoldDB" id="C9RPJ4"/>
<dbReference type="InterPro" id="IPR036527">
    <property type="entry name" value="SCP2_sterol-bd_dom_sf"/>
</dbReference>
<dbReference type="PATRIC" id="fig|59374.8.peg.202"/>
<dbReference type="Gene3D" id="3.30.1050.10">
    <property type="entry name" value="SCP2 sterol-binding domain"/>
    <property type="match status" value="1"/>
</dbReference>
<evidence type="ECO:0000313" key="2">
    <source>
        <dbReference type="EMBL" id="ACX76526.1"/>
    </source>
</evidence>